<evidence type="ECO:0000313" key="1">
    <source>
        <dbReference type="EMBL" id="KAF9652060.1"/>
    </source>
</evidence>
<reference evidence="1" key="1">
    <citation type="submission" date="2019-10" db="EMBL/GenBank/DDBJ databases">
        <authorList>
            <consortium name="DOE Joint Genome Institute"/>
            <person name="Kuo A."/>
            <person name="Miyauchi S."/>
            <person name="Kiss E."/>
            <person name="Drula E."/>
            <person name="Kohler A."/>
            <person name="Sanchez-Garcia M."/>
            <person name="Andreopoulos B."/>
            <person name="Barry K.W."/>
            <person name="Bonito G."/>
            <person name="Buee M."/>
            <person name="Carver A."/>
            <person name="Chen C."/>
            <person name="Cichocki N."/>
            <person name="Clum A."/>
            <person name="Culley D."/>
            <person name="Crous P.W."/>
            <person name="Fauchery L."/>
            <person name="Girlanda M."/>
            <person name="Hayes R."/>
            <person name="Keri Z."/>
            <person name="Labutti K."/>
            <person name="Lipzen A."/>
            <person name="Lombard V."/>
            <person name="Magnuson J."/>
            <person name="Maillard F."/>
            <person name="Morin E."/>
            <person name="Murat C."/>
            <person name="Nolan M."/>
            <person name="Ohm R."/>
            <person name="Pangilinan J."/>
            <person name="Pereira M."/>
            <person name="Perotto S."/>
            <person name="Peter M."/>
            <person name="Riley R."/>
            <person name="Sitrit Y."/>
            <person name="Stielow B."/>
            <person name="Szollosi G."/>
            <person name="Zifcakova L."/>
            <person name="Stursova M."/>
            <person name="Spatafora J.W."/>
            <person name="Tedersoo L."/>
            <person name="Vaario L.-M."/>
            <person name="Yamada A."/>
            <person name="Yan M."/>
            <person name="Wang P."/>
            <person name="Xu J."/>
            <person name="Bruns T."/>
            <person name="Baldrian P."/>
            <person name="Vilgalys R."/>
            <person name="Henrissat B."/>
            <person name="Grigoriev I.V."/>
            <person name="Hibbett D."/>
            <person name="Nagy L.G."/>
            <person name="Martin F.M."/>
        </authorList>
    </citation>
    <scope>NUCLEOTIDE SEQUENCE</scope>
    <source>
        <strain evidence="1">P2</strain>
    </source>
</reference>
<name>A0ACB6ZQM5_THEGA</name>
<proteinExistence type="predicted"/>
<organism evidence="1 2">
    <name type="scientific">Thelephora ganbajun</name>
    <name type="common">Ganba fungus</name>
    <dbReference type="NCBI Taxonomy" id="370292"/>
    <lineage>
        <taxon>Eukaryota</taxon>
        <taxon>Fungi</taxon>
        <taxon>Dikarya</taxon>
        <taxon>Basidiomycota</taxon>
        <taxon>Agaricomycotina</taxon>
        <taxon>Agaricomycetes</taxon>
        <taxon>Thelephorales</taxon>
        <taxon>Thelephoraceae</taxon>
        <taxon>Thelephora</taxon>
    </lineage>
</organism>
<comment type="caution">
    <text evidence="1">The sequence shown here is derived from an EMBL/GenBank/DDBJ whole genome shotgun (WGS) entry which is preliminary data.</text>
</comment>
<dbReference type="Proteomes" id="UP000886501">
    <property type="component" value="Unassembled WGS sequence"/>
</dbReference>
<dbReference type="EMBL" id="MU117971">
    <property type="protein sequence ID" value="KAF9652060.1"/>
    <property type="molecule type" value="Genomic_DNA"/>
</dbReference>
<evidence type="ECO:0000313" key="2">
    <source>
        <dbReference type="Proteomes" id="UP000886501"/>
    </source>
</evidence>
<keyword evidence="2" id="KW-1185">Reference proteome</keyword>
<accession>A0ACB6ZQM5</accession>
<sequence length="772" mass="85067">MHVKCCNYWDSGQYGPFLLQMVRTTEIAGERQSRQTQPTEFSWNSGPSSPPPPGSKNPTITRRLELSNKDFPSAGTRNIVQMQYLEWPDLNVPDDPRGILNLVTNLQQEVDSIPVDKPTVDNLRPDEADPHTGIVKQGLDHPPVLLHCSAGVGRTGGFIAIDAILDGVRREIRKGRAAVLRRKEERRNRETHESSESPYGIEKDVEMSDSKPSPPRESMVLDDPTDANAIRTADCPLVMPIHGTPHGSGELRFHVQVAGWAREDGSSGSGGERDQSSGDLSSQRNSPSPSEHMDIDENEHTRSKPRRQKLEQSPPWTSARRELKEWPTSDDSDRSSHLARPHAKRMLSNESDVHQAHSDRSSSSGDYRHAFASGSATGSSSGSDLNLATSIRKSVVTQQSESQMANTSTSGARKLSPPASIGSLDSNYRTRMTSTPGTLSSSPAPPPPSTYPSPSPKRPYQRHRQSDEVTGRLSSPLASSEDYSTGGLSTFGLANQGGTTAVSSLPSSHKRTSDEGSASAKDRQHSSRASSERECGIRHNVDNVSRSPPSEAIENTHSRPFDYADPRAMFVDDETPPLLSTFGDPIRRILEDMREQRMSLCQSLRQYVFVHRAIIEGSLMIVDEEKEREKEAKYVRQYEDPHVPPKRPSLSEIRHTMSFTEKATAPKDTPAMQPVQFISNPLLTATSSVSISSDHSMGFFAPVRNAKRNASPTELMKEDTTCDSDLSKRPGTKRRHTEDVKERPTRVGGLVSPVRATTSFPHSASHHHSSAR</sequence>
<gene>
    <name evidence="1" type="ORF">BDM02DRAFT_3109842</name>
</gene>
<reference evidence="1" key="2">
    <citation type="journal article" date="2020" name="Nat. Commun.">
        <title>Large-scale genome sequencing of mycorrhizal fungi provides insights into the early evolution of symbiotic traits.</title>
        <authorList>
            <person name="Miyauchi S."/>
            <person name="Kiss E."/>
            <person name="Kuo A."/>
            <person name="Drula E."/>
            <person name="Kohler A."/>
            <person name="Sanchez-Garcia M."/>
            <person name="Morin E."/>
            <person name="Andreopoulos B."/>
            <person name="Barry K.W."/>
            <person name="Bonito G."/>
            <person name="Buee M."/>
            <person name="Carver A."/>
            <person name="Chen C."/>
            <person name="Cichocki N."/>
            <person name="Clum A."/>
            <person name="Culley D."/>
            <person name="Crous P.W."/>
            <person name="Fauchery L."/>
            <person name="Girlanda M."/>
            <person name="Hayes R.D."/>
            <person name="Keri Z."/>
            <person name="LaButti K."/>
            <person name="Lipzen A."/>
            <person name="Lombard V."/>
            <person name="Magnuson J."/>
            <person name="Maillard F."/>
            <person name="Murat C."/>
            <person name="Nolan M."/>
            <person name="Ohm R.A."/>
            <person name="Pangilinan J."/>
            <person name="Pereira M.F."/>
            <person name="Perotto S."/>
            <person name="Peter M."/>
            <person name="Pfister S."/>
            <person name="Riley R."/>
            <person name="Sitrit Y."/>
            <person name="Stielow J.B."/>
            <person name="Szollosi G."/>
            <person name="Zifcakova L."/>
            <person name="Stursova M."/>
            <person name="Spatafora J.W."/>
            <person name="Tedersoo L."/>
            <person name="Vaario L.M."/>
            <person name="Yamada A."/>
            <person name="Yan M."/>
            <person name="Wang P."/>
            <person name="Xu J."/>
            <person name="Bruns T."/>
            <person name="Baldrian P."/>
            <person name="Vilgalys R."/>
            <person name="Dunand C."/>
            <person name="Henrissat B."/>
            <person name="Grigoriev I.V."/>
            <person name="Hibbett D."/>
            <person name="Nagy L.G."/>
            <person name="Martin F.M."/>
        </authorList>
    </citation>
    <scope>NUCLEOTIDE SEQUENCE</scope>
    <source>
        <strain evidence="1">P2</strain>
    </source>
</reference>
<protein>
    <submittedName>
        <fullName evidence="1">Uncharacterized protein</fullName>
    </submittedName>
</protein>